<feature type="domain" description="ATPase BadF/BadG/BcrA/BcrD type" evidence="1">
    <location>
        <begin position="20"/>
        <end position="182"/>
    </location>
</feature>
<evidence type="ECO:0000313" key="3">
    <source>
        <dbReference type="Proteomes" id="UP001157034"/>
    </source>
</evidence>
<protein>
    <recommendedName>
        <fullName evidence="1">ATPase BadF/BadG/BcrA/BcrD type domain-containing protein</fullName>
    </recommendedName>
</protein>
<reference evidence="3" key="1">
    <citation type="journal article" date="2019" name="Int. J. Syst. Evol. Microbiol.">
        <title>The Global Catalogue of Microorganisms (GCM) 10K type strain sequencing project: providing services to taxonomists for standard genome sequencing and annotation.</title>
        <authorList>
            <consortium name="The Broad Institute Genomics Platform"/>
            <consortium name="The Broad Institute Genome Sequencing Center for Infectious Disease"/>
            <person name="Wu L."/>
            <person name="Ma J."/>
        </authorList>
    </citation>
    <scope>NUCLEOTIDE SEQUENCE [LARGE SCALE GENOMIC DNA]</scope>
    <source>
        <strain evidence="3">NBRC 108894</strain>
    </source>
</reference>
<dbReference type="EMBL" id="BSVB01000001">
    <property type="protein sequence ID" value="GMA97040.1"/>
    <property type="molecule type" value="Genomic_DNA"/>
</dbReference>
<dbReference type="PANTHER" id="PTHR43190:SF3">
    <property type="entry name" value="N-ACETYL-D-GLUCOSAMINE KINASE"/>
    <property type="match status" value="1"/>
</dbReference>
<gene>
    <name evidence="2" type="ORF">GCM10025881_38640</name>
</gene>
<evidence type="ECO:0000313" key="2">
    <source>
        <dbReference type="EMBL" id="GMA97040.1"/>
    </source>
</evidence>
<proteinExistence type="predicted"/>
<sequence length="242" mass="24900">MQAGVRGPLVFESDLLATFCAGAWEPDGYAVVAGTGAAAIRVRGGRQEAVADGIGWLLGDAGSGFWIGRRVARAVAAQLDRRGPATALTGALLESLGIPADTTPLSPAGRPEALGALLEAVYAARPIDLARFAPLVFEVGDDPVASAIRADARAALRTSLRSIHRLDVSGPVVTGGGVLGRLGLDVAGLDGMREVRRVTDGSAGAAVLALRHHGVAVDALMFERVRTSLELVRTSSPRDPVS</sequence>
<dbReference type="InterPro" id="IPR002731">
    <property type="entry name" value="ATPase_BadF"/>
</dbReference>
<comment type="caution">
    <text evidence="2">The sequence shown here is derived from an EMBL/GenBank/DDBJ whole genome shotgun (WGS) entry which is preliminary data.</text>
</comment>
<dbReference type="SUPFAM" id="SSF53067">
    <property type="entry name" value="Actin-like ATPase domain"/>
    <property type="match status" value="1"/>
</dbReference>
<keyword evidence="3" id="KW-1185">Reference proteome</keyword>
<evidence type="ECO:0000259" key="1">
    <source>
        <dbReference type="Pfam" id="PF01869"/>
    </source>
</evidence>
<organism evidence="2 3">
    <name type="scientific">Pseudolysinimonas kribbensis</name>
    <dbReference type="NCBI Taxonomy" id="433641"/>
    <lineage>
        <taxon>Bacteria</taxon>
        <taxon>Bacillati</taxon>
        <taxon>Actinomycetota</taxon>
        <taxon>Actinomycetes</taxon>
        <taxon>Micrococcales</taxon>
        <taxon>Microbacteriaceae</taxon>
        <taxon>Pseudolysinimonas</taxon>
    </lineage>
</organism>
<dbReference type="InterPro" id="IPR052519">
    <property type="entry name" value="Euk-type_GlcNAc_Kinase"/>
</dbReference>
<name>A0ABQ6KC87_9MICO</name>
<dbReference type="Pfam" id="PF01869">
    <property type="entry name" value="BcrAD_BadFG"/>
    <property type="match status" value="1"/>
</dbReference>
<dbReference type="Proteomes" id="UP001157034">
    <property type="component" value="Unassembled WGS sequence"/>
</dbReference>
<accession>A0ABQ6KC87</accession>
<dbReference type="Gene3D" id="3.30.420.40">
    <property type="match status" value="1"/>
</dbReference>
<dbReference type="InterPro" id="IPR043129">
    <property type="entry name" value="ATPase_NBD"/>
</dbReference>
<dbReference type="PANTHER" id="PTHR43190">
    <property type="entry name" value="N-ACETYL-D-GLUCOSAMINE KINASE"/>
    <property type="match status" value="1"/>
</dbReference>